<proteinExistence type="predicted"/>
<dbReference type="EMBL" id="UZAN01006985">
    <property type="protein sequence ID" value="VDP36008.1"/>
    <property type="molecule type" value="Genomic_DNA"/>
</dbReference>
<feature type="compositionally biased region" description="Basic and acidic residues" evidence="1">
    <location>
        <begin position="28"/>
        <end position="38"/>
    </location>
</feature>
<protein>
    <submittedName>
        <fullName evidence="2">Uncharacterized protein</fullName>
    </submittedName>
</protein>
<dbReference type="AlphaFoldDB" id="A0A3P8DQ59"/>
<organism evidence="2 3">
    <name type="scientific">Echinostoma caproni</name>
    <dbReference type="NCBI Taxonomy" id="27848"/>
    <lineage>
        <taxon>Eukaryota</taxon>
        <taxon>Metazoa</taxon>
        <taxon>Spiralia</taxon>
        <taxon>Lophotrochozoa</taxon>
        <taxon>Platyhelminthes</taxon>
        <taxon>Trematoda</taxon>
        <taxon>Digenea</taxon>
        <taxon>Plagiorchiida</taxon>
        <taxon>Echinostomata</taxon>
        <taxon>Echinostomatoidea</taxon>
        <taxon>Echinostomatidae</taxon>
        <taxon>Echinostoma</taxon>
    </lineage>
</organism>
<evidence type="ECO:0000256" key="1">
    <source>
        <dbReference type="SAM" id="MobiDB-lite"/>
    </source>
</evidence>
<keyword evidence="3" id="KW-1185">Reference proteome</keyword>
<feature type="region of interest" description="Disordered" evidence="1">
    <location>
        <begin position="21"/>
        <end position="53"/>
    </location>
</feature>
<evidence type="ECO:0000313" key="3">
    <source>
        <dbReference type="Proteomes" id="UP000272942"/>
    </source>
</evidence>
<dbReference type="Proteomes" id="UP000272942">
    <property type="component" value="Unassembled WGS sequence"/>
</dbReference>
<sequence length="53" mass="5956">MHDYGTEMGLVLKWTPNWAMAPNGVSAPDEHDTDHRTTSDALEDANMPDTQRE</sequence>
<dbReference type="OrthoDB" id="10599035at2759"/>
<evidence type="ECO:0000313" key="2">
    <source>
        <dbReference type="EMBL" id="VDP36008.1"/>
    </source>
</evidence>
<reference evidence="2 3" key="1">
    <citation type="submission" date="2018-11" db="EMBL/GenBank/DDBJ databases">
        <authorList>
            <consortium name="Pathogen Informatics"/>
        </authorList>
    </citation>
    <scope>NUCLEOTIDE SEQUENCE [LARGE SCALE GENOMIC DNA]</scope>
    <source>
        <strain evidence="2 3">Egypt</strain>
    </source>
</reference>
<accession>A0A3P8DQ59</accession>
<gene>
    <name evidence="2" type="ORF">ECPE_LOCUS1278</name>
</gene>
<name>A0A3P8DQ59_9TREM</name>